<evidence type="ECO:0000313" key="6">
    <source>
        <dbReference type="Proteomes" id="UP000214689"/>
    </source>
</evidence>
<dbReference type="OrthoDB" id="9804603at2"/>
<keyword evidence="2" id="KW-0408">Iron</keyword>
<dbReference type="PANTHER" id="PTHR43122:SF2">
    <property type="entry name" value="FERREDOXIN SUBUNIT OF PYRUVATE:FLAVODOXIN OXIDOREDUCTASE"/>
    <property type="match status" value="1"/>
</dbReference>
<gene>
    <name evidence="5" type="ORF">AXF17_04210</name>
</gene>
<feature type="domain" description="4Fe-4S ferredoxin-type" evidence="4">
    <location>
        <begin position="43"/>
        <end position="72"/>
    </location>
</feature>
<keyword evidence="6" id="KW-1185">Reference proteome</keyword>
<dbReference type="InterPro" id="IPR017896">
    <property type="entry name" value="4Fe4S_Fe-S-bd"/>
</dbReference>
<dbReference type="PROSITE" id="PS51379">
    <property type="entry name" value="4FE4S_FER_2"/>
    <property type="match status" value="2"/>
</dbReference>
<accession>A0A223AS15</accession>
<proteinExistence type="predicted"/>
<feature type="domain" description="4Fe-4S ferredoxin-type" evidence="4">
    <location>
        <begin position="6"/>
        <end position="35"/>
    </location>
</feature>
<evidence type="ECO:0000256" key="2">
    <source>
        <dbReference type="ARBA" id="ARBA00023004"/>
    </source>
</evidence>
<keyword evidence="3" id="KW-0411">Iron-sulfur</keyword>
<sequence>MLMAKGRVEINAEACKSCQYCVISCPKKVLVIGENVNSKGYPYSVAATPEDCIGCAMCAQMCPEDCIEVWRD</sequence>
<dbReference type="InterPro" id="IPR017900">
    <property type="entry name" value="4Fe4S_Fe_S_CS"/>
</dbReference>
<keyword evidence="1" id="KW-0479">Metal-binding</keyword>
<reference evidence="6" key="1">
    <citation type="submission" date="2016-05" db="EMBL/GenBank/DDBJ databases">
        <authorList>
            <person name="Holder M.E."/>
            <person name="Ajami N.J."/>
            <person name="Petrosino J.F."/>
        </authorList>
    </citation>
    <scope>NUCLEOTIDE SEQUENCE [LARGE SCALE GENOMIC DNA]</scope>
    <source>
        <strain evidence="6">ATCC 700696</strain>
    </source>
</reference>
<dbReference type="GO" id="GO:0046872">
    <property type="term" value="F:metal ion binding"/>
    <property type="evidence" value="ECO:0007669"/>
    <property type="project" value="UniProtKB-KW"/>
</dbReference>
<organism evidence="5 6">
    <name type="scientific">Mogibacterium pumilum</name>
    <dbReference type="NCBI Taxonomy" id="86332"/>
    <lineage>
        <taxon>Bacteria</taxon>
        <taxon>Bacillati</taxon>
        <taxon>Bacillota</taxon>
        <taxon>Clostridia</taxon>
        <taxon>Peptostreptococcales</taxon>
        <taxon>Anaerovoracaceae</taxon>
        <taxon>Mogibacterium</taxon>
    </lineage>
</organism>
<dbReference type="Gene3D" id="3.30.70.20">
    <property type="match status" value="1"/>
</dbReference>
<dbReference type="PANTHER" id="PTHR43122">
    <property type="entry name" value="FERREDOXIN SUBUNIT OF PYRUVATE:FLAVODOXIN OXIDOREDUCTASE-RELATED"/>
    <property type="match status" value="1"/>
</dbReference>
<evidence type="ECO:0000256" key="1">
    <source>
        <dbReference type="ARBA" id="ARBA00022723"/>
    </source>
</evidence>
<dbReference type="Pfam" id="PF12838">
    <property type="entry name" value="Fer4_7"/>
    <property type="match status" value="1"/>
</dbReference>
<dbReference type="GO" id="GO:0051536">
    <property type="term" value="F:iron-sulfur cluster binding"/>
    <property type="evidence" value="ECO:0007669"/>
    <property type="project" value="UniProtKB-KW"/>
</dbReference>
<name>A0A223AS15_9FIRM</name>
<dbReference type="PROSITE" id="PS00198">
    <property type="entry name" value="4FE4S_FER_1"/>
    <property type="match status" value="1"/>
</dbReference>
<evidence type="ECO:0000259" key="4">
    <source>
        <dbReference type="PROSITE" id="PS51379"/>
    </source>
</evidence>
<dbReference type="EMBL" id="CP016199">
    <property type="protein sequence ID" value="ASS37732.1"/>
    <property type="molecule type" value="Genomic_DNA"/>
</dbReference>
<dbReference type="SUPFAM" id="SSF54862">
    <property type="entry name" value="4Fe-4S ferredoxins"/>
    <property type="match status" value="1"/>
</dbReference>
<dbReference type="Proteomes" id="UP000214689">
    <property type="component" value="Chromosome"/>
</dbReference>
<evidence type="ECO:0000313" key="5">
    <source>
        <dbReference type="EMBL" id="ASS37732.1"/>
    </source>
</evidence>
<protein>
    <submittedName>
        <fullName evidence="5">2-oxoacid:acceptor oxidoreductase</fullName>
    </submittedName>
</protein>
<evidence type="ECO:0000256" key="3">
    <source>
        <dbReference type="ARBA" id="ARBA00023014"/>
    </source>
</evidence>
<dbReference type="AlphaFoldDB" id="A0A223AS15"/>